<dbReference type="AlphaFoldDB" id="A0A4Y2I3L3"/>
<reference evidence="1 2" key="1">
    <citation type="journal article" date="2019" name="Sci. Rep.">
        <title>Orb-weaving spider Araneus ventricosus genome elucidates the spidroin gene catalogue.</title>
        <authorList>
            <person name="Kono N."/>
            <person name="Nakamura H."/>
            <person name="Ohtoshi R."/>
            <person name="Moran D.A.P."/>
            <person name="Shinohara A."/>
            <person name="Yoshida Y."/>
            <person name="Fujiwara M."/>
            <person name="Mori M."/>
            <person name="Tomita M."/>
            <person name="Arakawa K."/>
        </authorList>
    </citation>
    <scope>NUCLEOTIDE SEQUENCE [LARGE SCALE GENOMIC DNA]</scope>
</reference>
<gene>
    <name evidence="1" type="ORF">AVEN_98406_1</name>
</gene>
<dbReference type="Proteomes" id="UP000499080">
    <property type="component" value="Unassembled WGS sequence"/>
</dbReference>
<evidence type="ECO:0000313" key="2">
    <source>
        <dbReference type="Proteomes" id="UP000499080"/>
    </source>
</evidence>
<proteinExistence type="predicted"/>
<sequence length="87" mass="9722">MQLEIAALFEVSQPTECRIVYRMSEAIASLLPDYIYLPVNKEECKEMQRSPLLSITKAYSTTSTDAVHVLSGFPPLDIKVRTDAISS</sequence>
<keyword evidence="2" id="KW-1185">Reference proteome</keyword>
<name>A0A4Y2I3L3_ARAVE</name>
<dbReference type="EMBL" id="BGPR01002335">
    <property type="protein sequence ID" value="GBM71799.1"/>
    <property type="molecule type" value="Genomic_DNA"/>
</dbReference>
<organism evidence="1 2">
    <name type="scientific">Araneus ventricosus</name>
    <name type="common">Orbweaver spider</name>
    <name type="synonym">Epeira ventricosa</name>
    <dbReference type="NCBI Taxonomy" id="182803"/>
    <lineage>
        <taxon>Eukaryota</taxon>
        <taxon>Metazoa</taxon>
        <taxon>Ecdysozoa</taxon>
        <taxon>Arthropoda</taxon>
        <taxon>Chelicerata</taxon>
        <taxon>Arachnida</taxon>
        <taxon>Araneae</taxon>
        <taxon>Araneomorphae</taxon>
        <taxon>Entelegynae</taxon>
        <taxon>Araneoidea</taxon>
        <taxon>Araneidae</taxon>
        <taxon>Araneus</taxon>
    </lineage>
</organism>
<accession>A0A4Y2I3L3</accession>
<protein>
    <submittedName>
        <fullName evidence="1">Uncharacterized protein</fullName>
    </submittedName>
</protein>
<evidence type="ECO:0000313" key="1">
    <source>
        <dbReference type="EMBL" id="GBM71799.1"/>
    </source>
</evidence>
<comment type="caution">
    <text evidence="1">The sequence shown here is derived from an EMBL/GenBank/DDBJ whole genome shotgun (WGS) entry which is preliminary data.</text>
</comment>